<reference evidence="2 3" key="1">
    <citation type="journal article" date="2023" name="Mol. Ecol. Resour.">
        <title>Chromosome-level genome assembly of a triploid poplar Populus alba 'Berolinensis'.</title>
        <authorList>
            <person name="Chen S."/>
            <person name="Yu Y."/>
            <person name="Wang X."/>
            <person name="Wang S."/>
            <person name="Zhang T."/>
            <person name="Zhou Y."/>
            <person name="He R."/>
            <person name="Meng N."/>
            <person name="Wang Y."/>
            <person name="Liu W."/>
            <person name="Liu Z."/>
            <person name="Liu J."/>
            <person name="Guo Q."/>
            <person name="Huang H."/>
            <person name="Sederoff R.R."/>
            <person name="Wang G."/>
            <person name="Qu G."/>
            <person name="Chen S."/>
        </authorList>
    </citation>
    <scope>NUCLEOTIDE SEQUENCE [LARGE SCALE GENOMIC DNA]</scope>
    <source>
        <strain evidence="2">SC-2020</strain>
    </source>
</reference>
<dbReference type="EMBL" id="JAQIZT010000016">
    <property type="protein sequence ID" value="KAJ6968518.1"/>
    <property type="molecule type" value="Genomic_DNA"/>
</dbReference>
<keyword evidence="3" id="KW-1185">Reference proteome</keyword>
<keyword evidence="1" id="KW-0812">Transmembrane</keyword>
<evidence type="ECO:0000313" key="3">
    <source>
        <dbReference type="Proteomes" id="UP001164929"/>
    </source>
</evidence>
<sequence>MWFVSMDLVGQPIRDRFVLPLLDIRAPLLLSNLRPPDLVRSWWLLPAYIGSRIGPLGQWSKLSCHGRRTKQLLLRCHFSIMLFIYLKWTLLIKGFPIYLSPWSSLD</sequence>
<accession>A0AAD6LJV8</accession>
<proteinExistence type="predicted"/>
<dbReference type="Proteomes" id="UP001164929">
    <property type="component" value="Chromosome 16"/>
</dbReference>
<dbReference type="AlphaFoldDB" id="A0AAD6LJV8"/>
<comment type="caution">
    <text evidence="2">The sequence shown here is derived from an EMBL/GenBank/DDBJ whole genome shotgun (WGS) entry which is preliminary data.</text>
</comment>
<keyword evidence="1" id="KW-0472">Membrane</keyword>
<keyword evidence="1" id="KW-1133">Transmembrane helix</keyword>
<feature type="transmembrane region" description="Helical" evidence="1">
    <location>
        <begin position="78"/>
        <end position="99"/>
    </location>
</feature>
<gene>
    <name evidence="2" type="ORF">NC653_036483</name>
</gene>
<organism evidence="2 3">
    <name type="scientific">Populus alba x Populus x berolinensis</name>
    <dbReference type="NCBI Taxonomy" id="444605"/>
    <lineage>
        <taxon>Eukaryota</taxon>
        <taxon>Viridiplantae</taxon>
        <taxon>Streptophyta</taxon>
        <taxon>Embryophyta</taxon>
        <taxon>Tracheophyta</taxon>
        <taxon>Spermatophyta</taxon>
        <taxon>Magnoliopsida</taxon>
        <taxon>eudicotyledons</taxon>
        <taxon>Gunneridae</taxon>
        <taxon>Pentapetalae</taxon>
        <taxon>rosids</taxon>
        <taxon>fabids</taxon>
        <taxon>Malpighiales</taxon>
        <taxon>Salicaceae</taxon>
        <taxon>Saliceae</taxon>
        <taxon>Populus</taxon>
    </lineage>
</organism>
<protein>
    <submittedName>
        <fullName evidence="2">Uncharacterized protein</fullName>
    </submittedName>
</protein>
<evidence type="ECO:0000256" key="1">
    <source>
        <dbReference type="SAM" id="Phobius"/>
    </source>
</evidence>
<evidence type="ECO:0000313" key="2">
    <source>
        <dbReference type="EMBL" id="KAJ6968518.1"/>
    </source>
</evidence>
<name>A0AAD6LJV8_9ROSI</name>